<accession>A0A7X0KP08</accession>
<dbReference type="EMBL" id="JACHOU010000028">
    <property type="protein sequence ID" value="MBB6357659.1"/>
    <property type="molecule type" value="Genomic_DNA"/>
</dbReference>
<feature type="compositionally biased region" description="Polar residues" evidence="1">
    <location>
        <begin position="10"/>
        <end position="28"/>
    </location>
</feature>
<evidence type="ECO:0000256" key="1">
    <source>
        <dbReference type="SAM" id="MobiDB-lite"/>
    </source>
</evidence>
<feature type="region of interest" description="Disordered" evidence="1">
    <location>
        <begin position="1"/>
        <end position="54"/>
    </location>
</feature>
<organism evidence="2 3">
    <name type="scientific">Aminobacter aganoensis</name>
    <dbReference type="NCBI Taxonomy" id="83264"/>
    <lineage>
        <taxon>Bacteria</taxon>
        <taxon>Pseudomonadati</taxon>
        <taxon>Pseudomonadota</taxon>
        <taxon>Alphaproteobacteria</taxon>
        <taxon>Hyphomicrobiales</taxon>
        <taxon>Phyllobacteriaceae</taxon>
        <taxon>Aminobacter</taxon>
    </lineage>
</organism>
<dbReference type="RefSeq" id="WP_184702486.1">
    <property type="nucleotide sequence ID" value="NZ_BAABEG010000001.1"/>
</dbReference>
<reference evidence="2 3" key="1">
    <citation type="submission" date="2020-08" db="EMBL/GenBank/DDBJ databases">
        <title>Genomic Encyclopedia of Type Strains, Phase IV (KMG-IV): sequencing the most valuable type-strain genomes for metagenomic binning, comparative biology and taxonomic classification.</title>
        <authorList>
            <person name="Goeker M."/>
        </authorList>
    </citation>
    <scope>NUCLEOTIDE SEQUENCE [LARGE SCALE GENOMIC DNA]</scope>
    <source>
        <strain evidence="2 3">DSM 7051</strain>
    </source>
</reference>
<dbReference type="Proteomes" id="UP000536262">
    <property type="component" value="Unassembled WGS sequence"/>
</dbReference>
<sequence length="54" mass="5692">MEFADMPKQASETVMNTLKAGSSPQGRAQSDGVATERKRDLVDCGPEGHGAMPT</sequence>
<keyword evidence="3" id="KW-1185">Reference proteome</keyword>
<protein>
    <submittedName>
        <fullName evidence="2">Uncharacterized protein</fullName>
    </submittedName>
</protein>
<evidence type="ECO:0000313" key="2">
    <source>
        <dbReference type="EMBL" id="MBB6357659.1"/>
    </source>
</evidence>
<evidence type="ECO:0000313" key="3">
    <source>
        <dbReference type="Proteomes" id="UP000536262"/>
    </source>
</evidence>
<comment type="caution">
    <text evidence="2">The sequence shown here is derived from an EMBL/GenBank/DDBJ whole genome shotgun (WGS) entry which is preliminary data.</text>
</comment>
<name>A0A7X0KP08_9HYPH</name>
<proteinExistence type="predicted"/>
<gene>
    <name evidence="2" type="ORF">GGR00_005482</name>
</gene>
<dbReference type="AlphaFoldDB" id="A0A7X0KP08"/>